<evidence type="ECO:0000313" key="1">
    <source>
        <dbReference type="EMBL" id="KAA1101540.1"/>
    </source>
</evidence>
<protein>
    <submittedName>
        <fullName evidence="1">eIF2 kinase Gcn2p negative regulator</fullName>
    </submittedName>
</protein>
<keyword evidence="2" id="KW-1185">Reference proteome</keyword>
<dbReference type="Proteomes" id="UP000324748">
    <property type="component" value="Unassembled WGS sequence"/>
</dbReference>
<organism evidence="1 2">
    <name type="scientific">Puccinia graminis f. sp. tritici</name>
    <dbReference type="NCBI Taxonomy" id="56615"/>
    <lineage>
        <taxon>Eukaryota</taxon>
        <taxon>Fungi</taxon>
        <taxon>Dikarya</taxon>
        <taxon>Basidiomycota</taxon>
        <taxon>Pucciniomycotina</taxon>
        <taxon>Pucciniomycetes</taxon>
        <taxon>Pucciniales</taxon>
        <taxon>Pucciniaceae</taxon>
        <taxon>Puccinia</taxon>
    </lineage>
</organism>
<reference evidence="1 2" key="1">
    <citation type="submission" date="2019-05" db="EMBL/GenBank/DDBJ databases">
        <title>Emergence of the Ug99 lineage of the wheat stem rust pathogen through somatic hybridization.</title>
        <authorList>
            <person name="Li F."/>
            <person name="Upadhyaya N.M."/>
            <person name="Sperschneider J."/>
            <person name="Matny O."/>
            <person name="Nguyen-Phuc H."/>
            <person name="Mago R."/>
            <person name="Raley C."/>
            <person name="Miller M.E."/>
            <person name="Silverstein K.A.T."/>
            <person name="Henningsen E."/>
            <person name="Hirsch C.D."/>
            <person name="Visser B."/>
            <person name="Pretorius Z.A."/>
            <person name="Steffenson B.J."/>
            <person name="Schwessinger B."/>
            <person name="Dodds P.N."/>
            <person name="Figueroa M."/>
        </authorList>
    </citation>
    <scope>NUCLEOTIDE SEQUENCE [LARGE SCALE GENOMIC DNA]</scope>
    <source>
        <strain evidence="1">21-0</strain>
    </source>
</reference>
<proteinExistence type="predicted"/>
<keyword evidence="1" id="KW-0808">Transferase</keyword>
<gene>
    <name evidence="1" type="primary">YIH1_1</name>
    <name evidence="1" type="ORF">PGT21_023987</name>
</gene>
<dbReference type="OrthoDB" id="69641at2759"/>
<evidence type="ECO:0000313" key="2">
    <source>
        <dbReference type="Proteomes" id="UP000324748"/>
    </source>
</evidence>
<keyword evidence="1" id="KW-0418">Kinase</keyword>
<comment type="caution">
    <text evidence="1">The sequence shown here is derived from an EMBL/GenBank/DDBJ whole genome shotgun (WGS) entry which is preliminary data.</text>
</comment>
<dbReference type="EMBL" id="VSWC01000053">
    <property type="protein sequence ID" value="KAA1101540.1"/>
    <property type="molecule type" value="Genomic_DNA"/>
</dbReference>
<accession>A0A5B0PLP0</accession>
<dbReference type="AlphaFoldDB" id="A0A5B0PLP0"/>
<name>A0A5B0PLP0_PUCGR</name>
<sequence length="91" mass="10242">MARYGSPLAVDIEPCHHHLEARTPVSFLVERLSGGQSKLTDKLSASEAILGEEPSNCQFFQDEHHQLRSISLLSQLDRNNHLDMQCGSYLH</sequence>
<dbReference type="GO" id="GO:0016301">
    <property type="term" value="F:kinase activity"/>
    <property type="evidence" value="ECO:0007669"/>
    <property type="project" value="UniProtKB-KW"/>
</dbReference>